<feature type="transmembrane region" description="Helical" evidence="1">
    <location>
        <begin position="16"/>
        <end position="33"/>
    </location>
</feature>
<evidence type="ECO:0000313" key="2">
    <source>
        <dbReference type="EMBL" id="PPR04772.1"/>
    </source>
</evidence>
<proteinExistence type="predicted"/>
<gene>
    <name evidence="2" type="ORF">CVT24_007088</name>
</gene>
<dbReference type="InParanoid" id="A0A409YP35"/>
<dbReference type="AlphaFoldDB" id="A0A409YP35"/>
<evidence type="ECO:0000256" key="1">
    <source>
        <dbReference type="SAM" id="Phobius"/>
    </source>
</evidence>
<feature type="transmembrane region" description="Helical" evidence="1">
    <location>
        <begin position="201"/>
        <end position="220"/>
    </location>
</feature>
<keyword evidence="1" id="KW-1133">Transmembrane helix</keyword>
<keyword evidence="3" id="KW-1185">Reference proteome</keyword>
<sequence length="349" mass="39261">MVNWMDPVVITRTSKVFGSFSLVLTGVACWDVLSNIWFDYQIITGKRKFKWPMIIYWVARISMLLHIFAITINRNALSEVPCTELTFMSKFCDAVGTCCSGLILALRTRAVWHRDWKVSLLMLVLFLGQIGMWAQTFRFSTARWNPQRMLCDVLSTAPAAMLVSIFAYTMVFDLIILILCTYRLLTHKSSTLGHVLLRDGIGYFCFVFGANLIQTVFAGLHYNPVMNIMCLPFALVVSVIAATTVFRNVFTAYDAFDEGYTSSTGRSTGLGALRTGARIQFWNSRAQTTTVQQATTNEIPLGDYKDPNTISIHRVVDVEVQGATSTDRKPVSFDAYSPWSNLTDPCSFE</sequence>
<evidence type="ECO:0000313" key="3">
    <source>
        <dbReference type="Proteomes" id="UP000284842"/>
    </source>
</evidence>
<comment type="caution">
    <text evidence="2">The sequence shown here is derived from an EMBL/GenBank/DDBJ whole genome shotgun (WGS) entry which is preliminary data.</text>
</comment>
<keyword evidence="1" id="KW-0812">Transmembrane</keyword>
<feature type="transmembrane region" description="Helical" evidence="1">
    <location>
        <begin position="157"/>
        <end position="180"/>
    </location>
</feature>
<keyword evidence="1" id="KW-0472">Membrane</keyword>
<dbReference type="OrthoDB" id="3197626at2759"/>
<protein>
    <recommendedName>
        <fullName evidence="4">Transmembrane protein</fullName>
    </recommendedName>
</protein>
<accession>A0A409YP35</accession>
<feature type="transmembrane region" description="Helical" evidence="1">
    <location>
        <begin position="226"/>
        <end position="246"/>
    </location>
</feature>
<dbReference type="Proteomes" id="UP000284842">
    <property type="component" value="Unassembled WGS sequence"/>
</dbReference>
<dbReference type="EMBL" id="NHTK01000893">
    <property type="protein sequence ID" value="PPR04772.1"/>
    <property type="molecule type" value="Genomic_DNA"/>
</dbReference>
<organism evidence="2 3">
    <name type="scientific">Panaeolus cyanescens</name>
    <dbReference type="NCBI Taxonomy" id="181874"/>
    <lineage>
        <taxon>Eukaryota</taxon>
        <taxon>Fungi</taxon>
        <taxon>Dikarya</taxon>
        <taxon>Basidiomycota</taxon>
        <taxon>Agaricomycotina</taxon>
        <taxon>Agaricomycetes</taxon>
        <taxon>Agaricomycetidae</taxon>
        <taxon>Agaricales</taxon>
        <taxon>Agaricineae</taxon>
        <taxon>Galeropsidaceae</taxon>
        <taxon>Panaeolus</taxon>
    </lineage>
</organism>
<feature type="transmembrane region" description="Helical" evidence="1">
    <location>
        <begin position="54"/>
        <end position="73"/>
    </location>
</feature>
<reference evidence="2 3" key="1">
    <citation type="journal article" date="2018" name="Evol. Lett.">
        <title>Horizontal gene cluster transfer increased hallucinogenic mushroom diversity.</title>
        <authorList>
            <person name="Reynolds H.T."/>
            <person name="Vijayakumar V."/>
            <person name="Gluck-Thaler E."/>
            <person name="Korotkin H.B."/>
            <person name="Matheny P.B."/>
            <person name="Slot J.C."/>
        </authorList>
    </citation>
    <scope>NUCLEOTIDE SEQUENCE [LARGE SCALE GENOMIC DNA]</scope>
    <source>
        <strain evidence="2 3">2629</strain>
    </source>
</reference>
<name>A0A409YP35_9AGAR</name>
<feature type="transmembrane region" description="Helical" evidence="1">
    <location>
        <begin position="118"/>
        <end position="137"/>
    </location>
</feature>
<evidence type="ECO:0008006" key="4">
    <source>
        <dbReference type="Google" id="ProtNLM"/>
    </source>
</evidence>